<keyword evidence="2" id="KW-0902">Two-component regulatory system</keyword>
<dbReference type="PROSITE" id="PS50110">
    <property type="entry name" value="RESPONSE_REGULATORY"/>
    <property type="match status" value="1"/>
</dbReference>
<evidence type="ECO:0000256" key="3">
    <source>
        <dbReference type="ARBA" id="ARBA00023125"/>
    </source>
</evidence>
<keyword evidence="3 5" id="KW-0238">DNA-binding</keyword>
<feature type="DNA-binding region" description="OmpR/PhoB-type" evidence="5">
    <location>
        <begin position="133"/>
        <end position="230"/>
    </location>
</feature>
<comment type="caution">
    <text evidence="8">The sequence shown here is derived from an EMBL/GenBank/DDBJ whole genome shotgun (WGS) entry which is preliminary data.</text>
</comment>
<feature type="domain" description="Response regulatory" evidence="6">
    <location>
        <begin position="6"/>
        <end position="120"/>
    </location>
</feature>
<dbReference type="Pfam" id="PF00486">
    <property type="entry name" value="Trans_reg_C"/>
    <property type="match status" value="1"/>
</dbReference>
<dbReference type="Gene3D" id="1.10.10.10">
    <property type="entry name" value="Winged helix-like DNA-binding domain superfamily/Winged helix DNA-binding domain"/>
    <property type="match status" value="1"/>
</dbReference>
<evidence type="ECO:0000256" key="5">
    <source>
        <dbReference type="PROSITE-ProRule" id="PRU01091"/>
    </source>
</evidence>
<dbReference type="SUPFAM" id="SSF46894">
    <property type="entry name" value="C-terminal effector domain of the bipartite response regulators"/>
    <property type="match status" value="1"/>
</dbReference>
<dbReference type="InterPro" id="IPR001867">
    <property type="entry name" value="OmpR/PhoB-type_DNA-bd"/>
</dbReference>
<dbReference type="SUPFAM" id="SSF52172">
    <property type="entry name" value="CheY-like"/>
    <property type="match status" value="1"/>
</dbReference>
<dbReference type="EMBL" id="JBHTKA010000013">
    <property type="protein sequence ID" value="MFD1002652.1"/>
    <property type="molecule type" value="Genomic_DNA"/>
</dbReference>
<dbReference type="Pfam" id="PF00072">
    <property type="entry name" value="Response_reg"/>
    <property type="match status" value="1"/>
</dbReference>
<dbReference type="Proteomes" id="UP001597112">
    <property type="component" value="Unassembled WGS sequence"/>
</dbReference>
<feature type="domain" description="OmpR/PhoB-type" evidence="7">
    <location>
        <begin position="133"/>
        <end position="230"/>
    </location>
</feature>
<evidence type="ECO:0000313" key="9">
    <source>
        <dbReference type="Proteomes" id="UP001597112"/>
    </source>
</evidence>
<dbReference type="PANTHER" id="PTHR48111">
    <property type="entry name" value="REGULATOR OF RPOS"/>
    <property type="match status" value="1"/>
</dbReference>
<gene>
    <name evidence="8" type="ORF">ACFQ21_25225</name>
</gene>
<dbReference type="CDD" id="cd17574">
    <property type="entry name" value="REC_OmpR"/>
    <property type="match status" value="1"/>
</dbReference>
<dbReference type="Gene3D" id="3.40.50.2300">
    <property type="match status" value="1"/>
</dbReference>
<accession>A0ABW3K9K7</accession>
<evidence type="ECO:0000259" key="6">
    <source>
        <dbReference type="PROSITE" id="PS50110"/>
    </source>
</evidence>
<dbReference type="InterPro" id="IPR036388">
    <property type="entry name" value="WH-like_DNA-bd_sf"/>
</dbReference>
<dbReference type="InterPro" id="IPR039420">
    <property type="entry name" value="WalR-like"/>
</dbReference>
<feature type="modified residue" description="4-aspartylphosphate" evidence="4">
    <location>
        <position position="55"/>
    </location>
</feature>
<dbReference type="PANTHER" id="PTHR48111:SF40">
    <property type="entry name" value="PHOSPHATE REGULON TRANSCRIPTIONAL REGULATORY PROTEIN PHOB"/>
    <property type="match status" value="1"/>
</dbReference>
<dbReference type="InterPro" id="IPR016032">
    <property type="entry name" value="Sig_transdc_resp-reg_C-effctor"/>
</dbReference>
<dbReference type="InterPro" id="IPR011006">
    <property type="entry name" value="CheY-like_superfamily"/>
</dbReference>
<evidence type="ECO:0000256" key="2">
    <source>
        <dbReference type="ARBA" id="ARBA00023012"/>
    </source>
</evidence>
<evidence type="ECO:0000259" key="7">
    <source>
        <dbReference type="PROSITE" id="PS51755"/>
    </source>
</evidence>
<organism evidence="8 9">
    <name type="scientific">Ohtaekwangia kribbensis</name>
    <dbReference type="NCBI Taxonomy" id="688913"/>
    <lineage>
        <taxon>Bacteria</taxon>
        <taxon>Pseudomonadati</taxon>
        <taxon>Bacteroidota</taxon>
        <taxon>Cytophagia</taxon>
        <taxon>Cytophagales</taxon>
        <taxon>Fulvivirgaceae</taxon>
        <taxon>Ohtaekwangia</taxon>
    </lineage>
</organism>
<dbReference type="CDD" id="cd00383">
    <property type="entry name" value="trans_reg_C"/>
    <property type="match status" value="1"/>
</dbReference>
<keyword evidence="1 4" id="KW-0597">Phosphoprotein</keyword>
<proteinExistence type="predicted"/>
<evidence type="ECO:0000256" key="4">
    <source>
        <dbReference type="PROSITE-ProRule" id="PRU00169"/>
    </source>
</evidence>
<evidence type="ECO:0000313" key="8">
    <source>
        <dbReference type="EMBL" id="MFD1002652.1"/>
    </source>
</evidence>
<keyword evidence="9" id="KW-1185">Reference proteome</keyword>
<protein>
    <submittedName>
        <fullName evidence="8">Response regulator transcription factor</fullName>
    </submittedName>
</protein>
<dbReference type="Gene3D" id="6.10.250.690">
    <property type="match status" value="1"/>
</dbReference>
<dbReference type="PROSITE" id="PS51755">
    <property type="entry name" value="OMPR_PHOB"/>
    <property type="match status" value="1"/>
</dbReference>
<name>A0ABW3K9K7_9BACT</name>
<dbReference type="InterPro" id="IPR001789">
    <property type="entry name" value="Sig_transdc_resp-reg_receiver"/>
</dbReference>
<sequence>MSDRTQIMLVEDDESLGFLIKDSLDAHGWNVHLYTSGEKGLSAFYSHPFDLCIFDIMLPEKDGFDLATEVRKYNQRIPIVFLTAKNQLEDRIRGFEIGADDYVCKPFSIQEFKYRLEAILKRASGSGVSADRSLVLKAGNSTLDVHNLLLHANGSTTRLTYKECKLLSLFFRHTGKLIERDVFLKTIWEDDGFFVARSMDVFVSRLRKYLKSDQSLRIENIRSVGYILKDTQV</sequence>
<evidence type="ECO:0000256" key="1">
    <source>
        <dbReference type="ARBA" id="ARBA00022553"/>
    </source>
</evidence>
<reference evidence="9" key="1">
    <citation type="journal article" date="2019" name="Int. J. Syst. Evol. Microbiol.">
        <title>The Global Catalogue of Microorganisms (GCM) 10K type strain sequencing project: providing services to taxonomists for standard genome sequencing and annotation.</title>
        <authorList>
            <consortium name="The Broad Institute Genomics Platform"/>
            <consortium name="The Broad Institute Genome Sequencing Center for Infectious Disease"/>
            <person name="Wu L."/>
            <person name="Ma J."/>
        </authorList>
    </citation>
    <scope>NUCLEOTIDE SEQUENCE [LARGE SCALE GENOMIC DNA]</scope>
    <source>
        <strain evidence="9">CCUG 58938</strain>
    </source>
</reference>
<dbReference type="SMART" id="SM00862">
    <property type="entry name" value="Trans_reg_C"/>
    <property type="match status" value="1"/>
</dbReference>
<dbReference type="SMART" id="SM00448">
    <property type="entry name" value="REC"/>
    <property type="match status" value="1"/>
</dbReference>
<dbReference type="RefSeq" id="WP_377584112.1">
    <property type="nucleotide sequence ID" value="NZ_JBHTKA010000013.1"/>
</dbReference>